<dbReference type="PANTHER" id="PTHR24023:SF1082">
    <property type="entry name" value="COLLAGEN TRIPLE HELIX REPEAT"/>
    <property type="match status" value="1"/>
</dbReference>
<accession>A0ABT4K695</accession>
<dbReference type="Proteomes" id="UP001527392">
    <property type="component" value="Unassembled WGS sequence"/>
</dbReference>
<proteinExistence type="predicted"/>
<sequence>MTSNRKLYRVDGNSFKHKETTKNIVIRLFNSHGGVIEPDQTHKWSAQVASIDRNGIKHYQGQYPVKFKGINILIDSEDLTELSPGDYELEIWETYTDDKPETTVYPSPGTTIPFHIDPTVPDSESEQIKQLDIQDVINLAVIKAGQNLVIDKINTLPTGSQASVKQEYKDGKNVVTLNIPAGPQGPKGDKGDPGERGPQGVQGPKGDKGDTGEKGAQGLQGPIGKPTKITVDQPTLLPAGSTPTAEVKNISDDTVQLHLGIPAGAKGETGGVNQVVDASINMGTVTTLNSSDKATASLVKTGNASYTLNIGIPAGIQGPQGERGVPGPKGDKGERGMIGDTGPQGPAGPTGANGATPQIDKSNLHWIIDGKDSGIVAQGKDGTNGQNGKDGVTPHLNMALVETLEPGTNATATLTQAGNEYTFHLAIPRGATGEQGPRGPIGPTGANGKDGQPGKDGVSPKLSSVNINQVEPNVNASGSFVSSGENLYGLNLSIPKPDLSKIKIPSLKIGKVATANKGNLTITSDDQKNNILNIDFPKGVEVTSSDWTTTGATFLNGASAQDSFKYRVSTIGNLRIVQVVGWINYTYLPAYSFQASVQLPLQGYEGADYYFSGGLTFNNNNESILLSSSSPNRIELYIAQNSSSHSLPINSLFIY</sequence>
<name>A0ABT4K695_9LACO</name>
<evidence type="ECO:0000313" key="2">
    <source>
        <dbReference type="EMBL" id="MCZ3781051.1"/>
    </source>
</evidence>
<feature type="region of interest" description="Disordered" evidence="1">
    <location>
        <begin position="429"/>
        <end position="461"/>
    </location>
</feature>
<keyword evidence="3" id="KW-1185">Reference proteome</keyword>
<dbReference type="RefSeq" id="WP_269257196.1">
    <property type="nucleotide sequence ID" value="NZ_JAKHMK010000003.1"/>
</dbReference>
<dbReference type="PANTHER" id="PTHR24023">
    <property type="entry name" value="COLLAGEN ALPHA"/>
    <property type="match status" value="1"/>
</dbReference>
<feature type="region of interest" description="Disordered" evidence="1">
    <location>
        <begin position="174"/>
        <end position="228"/>
    </location>
</feature>
<dbReference type="EMBL" id="JAKHMS010000003">
    <property type="protein sequence ID" value="MCZ3781051.1"/>
    <property type="molecule type" value="Genomic_DNA"/>
</dbReference>
<dbReference type="Pfam" id="PF01391">
    <property type="entry name" value="Collagen"/>
    <property type="match status" value="2"/>
</dbReference>
<feature type="region of interest" description="Disordered" evidence="1">
    <location>
        <begin position="315"/>
        <end position="355"/>
    </location>
</feature>
<evidence type="ECO:0000313" key="3">
    <source>
        <dbReference type="Proteomes" id="UP001527392"/>
    </source>
</evidence>
<gene>
    <name evidence="2" type="ORF">L2504_02660</name>
</gene>
<protein>
    <submittedName>
        <fullName evidence="2">Collagen-like protein</fullName>
    </submittedName>
</protein>
<dbReference type="Gene3D" id="1.20.5.320">
    <property type="entry name" value="6-Phosphogluconate Dehydrogenase, domain 3"/>
    <property type="match status" value="1"/>
</dbReference>
<dbReference type="InterPro" id="IPR008160">
    <property type="entry name" value="Collagen"/>
</dbReference>
<comment type="caution">
    <text evidence="2">The sequence shown here is derived from an EMBL/GenBank/DDBJ whole genome shotgun (WGS) entry which is preliminary data.</text>
</comment>
<evidence type="ECO:0000256" key="1">
    <source>
        <dbReference type="SAM" id="MobiDB-lite"/>
    </source>
</evidence>
<dbReference type="InterPro" id="IPR050149">
    <property type="entry name" value="Collagen_superfamily"/>
</dbReference>
<feature type="compositionally biased region" description="Low complexity" evidence="1">
    <location>
        <begin position="340"/>
        <end position="355"/>
    </location>
</feature>
<reference evidence="2 3" key="1">
    <citation type="submission" date="2022-01" db="EMBL/GenBank/DDBJ databases">
        <title>VMRC isolate genome collection.</title>
        <authorList>
            <person name="France M."/>
            <person name="Rutt L."/>
            <person name="Humphrys M."/>
            <person name="Ravel J."/>
        </authorList>
    </citation>
    <scope>NUCLEOTIDE SEQUENCE [LARGE SCALE GENOMIC DNA]</scope>
    <source>
        <strain evidence="2 3">C0030B4</strain>
    </source>
</reference>
<organism evidence="2 3">
    <name type="scientific">Limosilactobacillus vaginalis</name>
    <dbReference type="NCBI Taxonomy" id="1633"/>
    <lineage>
        <taxon>Bacteria</taxon>
        <taxon>Bacillati</taxon>
        <taxon>Bacillota</taxon>
        <taxon>Bacilli</taxon>
        <taxon>Lactobacillales</taxon>
        <taxon>Lactobacillaceae</taxon>
        <taxon>Limosilactobacillus</taxon>
    </lineage>
</organism>